<dbReference type="OrthoDB" id="256590at2"/>
<keyword evidence="3" id="KW-1185">Reference proteome</keyword>
<evidence type="ECO:0000313" key="3">
    <source>
        <dbReference type="Proteomes" id="UP000253383"/>
    </source>
</evidence>
<dbReference type="InterPro" id="IPR024432">
    <property type="entry name" value="Put_RecE_PDDEXK-like_dom"/>
</dbReference>
<dbReference type="Pfam" id="PF12684">
    <property type="entry name" value="DUF3799"/>
    <property type="match status" value="1"/>
</dbReference>
<reference evidence="2 3" key="1">
    <citation type="submission" date="2018-07" db="EMBL/GenBank/DDBJ databases">
        <title>Genome analysis of Larkinella rosea.</title>
        <authorList>
            <person name="Zhou Z."/>
            <person name="Wang G."/>
        </authorList>
    </citation>
    <scope>NUCLEOTIDE SEQUENCE [LARGE SCALE GENOMIC DNA]</scope>
    <source>
        <strain evidence="3">zzj9</strain>
    </source>
</reference>
<protein>
    <recommendedName>
        <fullName evidence="1">Putative exodeoxyribonuclease 8 PDDEXK-like domain-containing protein</fullName>
    </recommendedName>
</protein>
<comment type="caution">
    <text evidence="2">The sequence shown here is derived from an EMBL/GenBank/DDBJ whole genome shotgun (WGS) entry which is preliminary data.</text>
</comment>
<dbReference type="Gene3D" id="3.90.320.10">
    <property type="match status" value="1"/>
</dbReference>
<gene>
    <name evidence="2" type="ORF">DUE52_23785</name>
</gene>
<evidence type="ECO:0000313" key="2">
    <source>
        <dbReference type="EMBL" id="RCR67080.1"/>
    </source>
</evidence>
<organism evidence="2 3">
    <name type="scientific">Larkinella punicea</name>
    <dbReference type="NCBI Taxonomy" id="2315727"/>
    <lineage>
        <taxon>Bacteria</taxon>
        <taxon>Pseudomonadati</taxon>
        <taxon>Bacteroidota</taxon>
        <taxon>Cytophagia</taxon>
        <taxon>Cytophagales</taxon>
        <taxon>Spirosomataceae</taxon>
        <taxon>Larkinella</taxon>
    </lineage>
</organism>
<accession>A0A368JHD6</accession>
<feature type="domain" description="Putative exodeoxyribonuclease 8 PDDEXK-like" evidence="1">
    <location>
        <begin position="34"/>
        <end position="125"/>
    </location>
</feature>
<dbReference type="RefSeq" id="WP_114408567.1">
    <property type="nucleotide sequence ID" value="NZ_QOWE01000022.1"/>
</dbReference>
<sequence>MDYRSISRYTNSDLTEFRNLFSGYPVKPMGPAQEFGTAFHELILEQELTIELTTARQKQVDQIRNALQKDSFARLVLQEARKEVIELWDDDQTGLPCKSRLDLWLPSEEMIVDVKTTSARNYREFLASCLECDYDGSGQPSPKRVLSTANPMLTGSFYWGFRNRLPLASSILRQPPARVVLKEAGRNIRPCSGKSANAIFSHRLGRLIPSPFNR</sequence>
<dbReference type="Proteomes" id="UP000253383">
    <property type="component" value="Unassembled WGS sequence"/>
</dbReference>
<evidence type="ECO:0000259" key="1">
    <source>
        <dbReference type="Pfam" id="PF12684"/>
    </source>
</evidence>
<name>A0A368JHD6_9BACT</name>
<proteinExistence type="predicted"/>
<dbReference type="InterPro" id="IPR011604">
    <property type="entry name" value="PDDEXK-like_dom_sf"/>
</dbReference>
<dbReference type="AlphaFoldDB" id="A0A368JHD6"/>
<dbReference type="EMBL" id="QOWE01000022">
    <property type="protein sequence ID" value="RCR67080.1"/>
    <property type="molecule type" value="Genomic_DNA"/>
</dbReference>